<proteinExistence type="predicted"/>
<evidence type="ECO:0000256" key="1">
    <source>
        <dbReference type="SAM" id="MobiDB-lite"/>
    </source>
</evidence>
<gene>
    <name evidence="2" type="ORF">KFK09_028183</name>
</gene>
<protein>
    <submittedName>
        <fullName evidence="2">Uncharacterized protein</fullName>
    </submittedName>
</protein>
<dbReference type="AlphaFoldDB" id="A0A8T3A1B5"/>
<accession>A0A8T3A1B5</accession>
<sequence length="70" mass="8012">MKSQVQFEAPIIIFADLYLKHLRFYPQVKLMDMHSSQLGVDETSSRSSRWPDGLEDTAVERSRKLKGGGE</sequence>
<keyword evidence="3" id="KW-1185">Reference proteome</keyword>
<feature type="region of interest" description="Disordered" evidence="1">
    <location>
        <begin position="39"/>
        <end position="70"/>
    </location>
</feature>
<evidence type="ECO:0000313" key="2">
    <source>
        <dbReference type="EMBL" id="KAI0488354.1"/>
    </source>
</evidence>
<comment type="caution">
    <text evidence="2">The sequence shown here is derived from an EMBL/GenBank/DDBJ whole genome shotgun (WGS) entry which is preliminary data.</text>
</comment>
<dbReference type="Proteomes" id="UP000829196">
    <property type="component" value="Unassembled WGS sequence"/>
</dbReference>
<organism evidence="2 3">
    <name type="scientific">Dendrobium nobile</name>
    <name type="common">Orchid</name>
    <dbReference type="NCBI Taxonomy" id="94219"/>
    <lineage>
        <taxon>Eukaryota</taxon>
        <taxon>Viridiplantae</taxon>
        <taxon>Streptophyta</taxon>
        <taxon>Embryophyta</taxon>
        <taxon>Tracheophyta</taxon>
        <taxon>Spermatophyta</taxon>
        <taxon>Magnoliopsida</taxon>
        <taxon>Liliopsida</taxon>
        <taxon>Asparagales</taxon>
        <taxon>Orchidaceae</taxon>
        <taxon>Epidendroideae</taxon>
        <taxon>Malaxideae</taxon>
        <taxon>Dendrobiinae</taxon>
        <taxon>Dendrobium</taxon>
    </lineage>
</organism>
<reference evidence="2" key="1">
    <citation type="journal article" date="2022" name="Front. Genet.">
        <title>Chromosome-Scale Assembly of the Dendrobium nobile Genome Provides Insights Into the Molecular Mechanism of the Biosynthesis of the Medicinal Active Ingredient of Dendrobium.</title>
        <authorList>
            <person name="Xu Q."/>
            <person name="Niu S.-C."/>
            <person name="Li K.-L."/>
            <person name="Zheng P.-J."/>
            <person name="Zhang X.-J."/>
            <person name="Jia Y."/>
            <person name="Liu Y."/>
            <person name="Niu Y.-X."/>
            <person name="Yu L.-H."/>
            <person name="Chen D.-F."/>
            <person name="Zhang G.-Q."/>
        </authorList>
    </citation>
    <scope>NUCLEOTIDE SEQUENCE</scope>
    <source>
        <tissue evidence="2">Leaf</tissue>
    </source>
</reference>
<dbReference type="EMBL" id="JAGYWB010000019">
    <property type="protein sequence ID" value="KAI0488354.1"/>
    <property type="molecule type" value="Genomic_DNA"/>
</dbReference>
<feature type="compositionally biased region" description="Basic and acidic residues" evidence="1">
    <location>
        <begin position="58"/>
        <end position="70"/>
    </location>
</feature>
<evidence type="ECO:0000313" key="3">
    <source>
        <dbReference type="Proteomes" id="UP000829196"/>
    </source>
</evidence>
<name>A0A8T3A1B5_DENNO</name>